<evidence type="ECO:0000256" key="6">
    <source>
        <dbReference type="ARBA" id="ARBA00075089"/>
    </source>
</evidence>
<organism evidence="11 12">
    <name type="scientific">Bifiguratus adelaidae</name>
    <dbReference type="NCBI Taxonomy" id="1938954"/>
    <lineage>
        <taxon>Eukaryota</taxon>
        <taxon>Fungi</taxon>
        <taxon>Fungi incertae sedis</taxon>
        <taxon>Mucoromycota</taxon>
        <taxon>Mucoromycotina</taxon>
        <taxon>Endogonomycetes</taxon>
        <taxon>Endogonales</taxon>
        <taxon>Endogonales incertae sedis</taxon>
        <taxon>Bifiguratus</taxon>
    </lineage>
</organism>
<reference evidence="11 12" key="1">
    <citation type="journal article" date="2017" name="Mycologia">
        <title>Bifiguratus adelaidae, gen. et sp. nov., a new member of Mucoromycotina in endophytic and soil-dwelling habitats.</title>
        <authorList>
            <person name="Torres-Cruz T.J."/>
            <person name="Billingsley Tobias T.L."/>
            <person name="Almatruk M."/>
            <person name="Hesse C."/>
            <person name="Kuske C.R."/>
            <person name="Desiro A."/>
            <person name="Benucci G.M."/>
            <person name="Bonito G."/>
            <person name="Stajich J.E."/>
            <person name="Dunlap C."/>
            <person name="Arnold A.E."/>
            <person name="Porras-Alfaro A."/>
        </authorList>
    </citation>
    <scope>NUCLEOTIDE SEQUENCE [LARGE SCALE GENOMIC DNA]</scope>
    <source>
        <strain evidence="11 12">AZ0501</strain>
    </source>
</reference>
<dbReference type="AlphaFoldDB" id="A0A261Y0Z1"/>
<accession>A0A261Y0Z1</accession>
<evidence type="ECO:0000259" key="10">
    <source>
        <dbReference type="Pfam" id="PF03847"/>
    </source>
</evidence>
<keyword evidence="8" id="KW-0175">Coiled coil</keyword>
<sequence>MNAEQFQVSIKKHQDAIQQFHRQLAMIRAAKQQPQSNWTPEQLDQNEAQLLQNINNIQQNLTKLLNAQAALSQQKQKTFAPTTPPAKYPGVLGMMNNTGLKVQMPATVAEDVDDDRLVTKRKIQELVEQMDSNERLEPEVEDILLDIADEFIESVTTFGCRLAKHRKSNVLEVKDLQLHLERNWNVRIPGFASDEIRSVRKTNVPASHQAKVQAVNSARQADAKSQKKES</sequence>
<evidence type="ECO:0000256" key="2">
    <source>
        <dbReference type="ARBA" id="ARBA00007530"/>
    </source>
</evidence>
<dbReference type="OrthoDB" id="2193432at2759"/>
<feature type="coiled-coil region" evidence="8">
    <location>
        <begin position="47"/>
        <end position="74"/>
    </location>
</feature>
<keyword evidence="5" id="KW-0539">Nucleus</keyword>
<evidence type="ECO:0000256" key="3">
    <source>
        <dbReference type="ARBA" id="ARBA00023015"/>
    </source>
</evidence>
<evidence type="ECO:0000256" key="8">
    <source>
        <dbReference type="SAM" id="Coils"/>
    </source>
</evidence>
<dbReference type="Proteomes" id="UP000242875">
    <property type="component" value="Unassembled WGS sequence"/>
</dbReference>
<feature type="compositionally biased region" description="Basic and acidic residues" evidence="9">
    <location>
        <begin position="221"/>
        <end position="230"/>
    </location>
</feature>
<protein>
    <recommendedName>
        <fullName evidence="6">TBP-associated factor 12</fullName>
    </recommendedName>
    <alternativeName>
        <fullName evidence="7">Transcription initiation factor TFIID subunit 12</fullName>
    </alternativeName>
</protein>
<dbReference type="PANTHER" id="PTHR12264">
    <property type="entry name" value="TRANSCRIPTION INITIATION FACTOR TFIID SUBUNIT 12"/>
    <property type="match status" value="1"/>
</dbReference>
<comment type="caution">
    <text evidence="11">The sequence shown here is derived from an EMBL/GenBank/DDBJ whole genome shotgun (WGS) entry which is preliminary data.</text>
</comment>
<dbReference type="GO" id="GO:0017025">
    <property type="term" value="F:TBP-class protein binding"/>
    <property type="evidence" value="ECO:0007669"/>
    <property type="project" value="TreeGrafter"/>
</dbReference>
<dbReference type="FunFam" id="1.10.20.10:FF:000011">
    <property type="entry name" value="Transcription initiation factor TFIID subunit 12"/>
    <property type="match status" value="1"/>
</dbReference>
<keyword evidence="4" id="KW-0804">Transcription</keyword>
<evidence type="ECO:0000256" key="5">
    <source>
        <dbReference type="ARBA" id="ARBA00023242"/>
    </source>
</evidence>
<proteinExistence type="inferred from homology"/>
<feature type="domain" description="Transcription initiation factor TFIID subunit 12" evidence="10">
    <location>
        <begin position="119"/>
        <end position="186"/>
    </location>
</feature>
<dbReference type="Gene3D" id="1.10.20.10">
    <property type="entry name" value="Histone, subunit A"/>
    <property type="match status" value="1"/>
</dbReference>
<dbReference type="Pfam" id="PF03847">
    <property type="entry name" value="TFIID_20kDa"/>
    <property type="match status" value="1"/>
</dbReference>
<dbReference type="PANTHER" id="PTHR12264:SF21">
    <property type="entry name" value="TRANSCRIPTION INITIATION FACTOR TFIID SUBUNIT 12"/>
    <property type="match status" value="1"/>
</dbReference>
<dbReference type="GO" id="GO:0005669">
    <property type="term" value="C:transcription factor TFIID complex"/>
    <property type="evidence" value="ECO:0007669"/>
    <property type="project" value="InterPro"/>
</dbReference>
<dbReference type="GO" id="GO:0003677">
    <property type="term" value="F:DNA binding"/>
    <property type="evidence" value="ECO:0007669"/>
    <property type="project" value="TreeGrafter"/>
</dbReference>
<evidence type="ECO:0000313" key="12">
    <source>
        <dbReference type="Proteomes" id="UP000242875"/>
    </source>
</evidence>
<dbReference type="GO" id="GO:0046982">
    <property type="term" value="F:protein heterodimerization activity"/>
    <property type="evidence" value="ECO:0007669"/>
    <property type="project" value="InterPro"/>
</dbReference>
<evidence type="ECO:0000256" key="7">
    <source>
        <dbReference type="ARBA" id="ARBA00093657"/>
    </source>
</evidence>
<keyword evidence="12" id="KW-1185">Reference proteome</keyword>
<dbReference type="InterPro" id="IPR003228">
    <property type="entry name" value="TFIID_TAF12_dom"/>
</dbReference>
<dbReference type="EMBL" id="MVBO01000046">
    <property type="protein sequence ID" value="OZJ04287.1"/>
    <property type="molecule type" value="Genomic_DNA"/>
</dbReference>
<evidence type="ECO:0000256" key="4">
    <source>
        <dbReference type="ARBA" id="ARBA00023163"/>
    </source>
</evidence>
<evidence type="ECO:0000256" key="9">
    <source>
        <dbReference type="SAM" id="MobiDB-lite"/>
    </source>
</evidence>
<dbReference type="SUPFAM" id="SSF47113">
    <property type="entry name" value="Histone-fold"/>
    <property type="match status" value="1"/>
</dbReference>
<gene>
    <name evidence="11" type="ORF">BZG36_02588</name>
</gene>
<evidence type="ECO:0000313" key="11">
    <source>
        <dbReference type="EMBL" id="OZJ04287.1"/>
    </source>
</evidence>
<feature type="region of interest" description="Disordered" evidence="9">
    <location>
        <begin position="204"/>
        <end position="230"/>
    </location>
</feature>
<comment type="similarity">
    <text evidence="2">Belongs to the TAF12 family.</text>
</comment>
<dbReference type="GO" id="GO:0000124">
    <property type="term" value="C:SAGA complex"/>
    <property type="evidence" value="ECO:0007669"/>
    <property type="project" value="InterPro"/>
</dbReference>
<dbReference type="InterPro" id="IPR037794">
    <property type="entry name" value="TAF12"/>
</dbReference>
<dbReference type="GO" id="GO:0051123">
    <property type="term" value="P:RNA polymerase II preinitiation complex assembly"/>
    <property type="evidence" value="ECO:0007669"/>
    <property type="project" value="TreeGrafter"/>
</dbReference>
<dbReference type="CDD" id="cd07981">
    <property type="entry name" value="HFD_TAF12"/>
    <property type="match status" value="1"/>
</dbReference>
<comment type="subcellular location">
    <subcellularLocation>
        <location evidence="1">Nucleus</location>
    </subcellularLocation>
</comment>
<evidence type="ECO:0000256" key="1">
    <source>
        <dbReference type="ARBA" id="ARBA00004123"/>
    </source>
</evidence>
<name>A0A261Y0Z1_9FUNG</name>
<keyword evidence="3" id="KW-0805">Transcription regulation</keyword>
<dbReference type="InterPro" id="IPR009072">
    <property type="entry name" value="Histone-fold"/>
</dbReference>